<evidence type="ECO:0000313" key="3">
    <source>
        <dbReference type="EMBL" id="SPC92873.1"/>
    </source>
</evidence>
<feature type="region of interest" description="Disordered" evidence="1">
    <location>
        <begin position="48"/>
        <end position="106"/>
    </location>
</feature>
<keyword evidence="2" id="KW-0472">Membrane</keyword>
<proteinExistence type="predicted"/>
<accession>A0A2N9G050</accession>
<feature type="compositionally biased region" description="Basic and acidic residues" evidence="1">
    <location>
        <begin position="70"/>
        <end position="84"/>
    </location>
</feature>
<dbReference type="EMBL" id="OIVN01001339">
    <property type="protein sequence ID" value="SPC92873.1"/>
    <property type="molecule type" value="Genomic_DNA"/>
</dbReference>
<feature type="compositionally biased region" description="Basic residues" evidence="1">
    <location>
        <begin position="51"/>
        <end position="60"/>
    </location>
</feature>
<evidence type="ECO:0000256" key="1">
    <source>
        <dbReference type="SAM" id="MobiDB-lite"/>
    </source>
</evidence>
<reference evidence="3" key="1">
    <citation type="submission" date="2018-02" db="EMBL/GenBank/DDBJ databases">
        <authorList>
            <person name="Cohen D.B."/>
            <person name="Kent A.D."/>
        </authorList>
    </citation>
    <scope>NUCLEOTIDE SEQUENCE</scope>
</reference>
<name>A0A2N9G050_FAGSY</name>
<evidence type="ECO:0000256" key="2">
    <source>
        <dbReference type="SAM" id="Phobius"/>
    </source>
</evidence>
<keyword evidence="2" id="KW-1133">Transmembrane helix</keyword>
<keyword evidence="2" id="KW-0812">Transmembrane</keyword>
<sequence>MIDHSKESLKEYMTTPSLVIFLKIFLLYTLVPRAETDGIRSRWLIGESKSGSKRPRKITPRPRSTLTGHEGAEHVVKGHKEIRQGSRNRTARSNSRSGSKGVEMGLDETMRGSRRLAMSRTTEQICRTLVATDLGLIRPRGTRSRLNRAHGTKAKSENEKAHIKAEEKLDAAEVHYTCSGNQDMAELRLGDAEKIHDEAKKDQTEAKAAFDCPWMCRARR</sequence>
<feature type="transmembrane region" description="Helical" evidence="2">
    <location>
        <begin position="12"/>
        <end position="31"/>
    </location>
</feature>
<dbReference type="AlphaFoldDB" id="A0A2N9G050"/>
<gene>
    <name evidence="3" type="ORF">FSB_LOCUS20755</name>
</gene>
<organism evidence="3">
    <name type="scientific">Fagus sylvatica</name>
    <name type="common">Beechnut</name>
    <dbReference type="NCBI Taxonomy" id="28930"/>
    <lineage>
        <taxon>Eukaryota</taxon>
        <taxon>Viridiplantae</taxon>
        <taxon>Streptophyta</taxon>
        <taxon>Embryophyta</taxon>
        <taxon>Tracheophyta</taxon>
        <taxon>Spermatophyta</taxon>
        <taxon>Magnoliopsida</taxon>
        <taxon>eudicotyledons</taxon>
        <taxon>Gunneridae</taxon>
        <taxon>Pentapetalae</taxon>
        <taxon>rosids</taxon>
        <taxon>fabids</taxon>
        <taxon>Fagales</taxon>
        <taxon>Fagaceae</taxon>
        <taxon>Fagus</taxon>
    </lineage>
</organism>
<protein>
    <submittedName>
        <fullName evidence="3">Uncharacterized protein</fullName>
    </submittedName>
</protein>
<feature type="compositionally biased region" description="Low complexity" evidence="1">
    <location>
        <begin position="85"/>
        <end position="99"/>
    </location>
</feature>